<accession>A0A939NAW6</accession>
<sequence>MAYNAKDDLYVLIGALANPANWQQASLPKSLSTDEIEQLLNSLGQTDPIGLRADAMVRCALISAFVLVKSPA</sequence>
<evidence type="ECO:0000313" key="1">
    <source>
        <dbReference type="EMBL" id="MBO1915953.1"/>
    </source>
</evidence>
<evidence type="ECO:0000313" key="2">
    <source>
        <dbReference type="Proteomes" id="UP000664477"/>
    </source>
</evidence>
<gene>
    <name evidence="1" type="ORF">J4727_04830</name>
</gene>
<dbReference type="AlphaFoldDB" id="A0A939NAW6"/>
<proteinExistence type="predicted"/>
<dbReference type="Proteomes" id="UP000664477">
    <property type="component" value="Unassembled WGS sequence"/>
</dbReference>
<organism evidence="1 2">
    <name type="scientific">Providencia rettgeri</name>
    <dbReference type="NCBI Taxonomy" id="587"/>
    <lineage>
        <taxon>Bacteria</taxon>
        <taxon>Pseudomonadati</taxon>
        <taxon>Pseudomonadota</taxon>
        <taxon>Gammaproteobacteria</taxon>
        <taxon>Enterobacterales</taxon>
        <taxon>Morganellaceae</taxon>
        <taxon>Providencia</taxon>
    </lineage>
</organism>
<name>A0A939NAW6_PRORE</name>
<protein>
    <submittedName>
        <fullName evidence="1">Uncharacterized protein</fullName>
    </submittedName>
</protein>
<reference evidence="1" key="1">
    <citation type="submission" date="2021-03" db="EMBL/GenBank/DDBJ databases">
        <title>Molecular epidemiology and mechanisms of colistin and carbapenem resistance in Enterobacteriaceae from clinical isolates, the environment and porcine samples in Pretoria, South Africa.</title>
        <authorList>
            <person name="Bogoshi D."/>
            <person name="Mbelle N.M."/>
            <person name="Naidoo V."/>
            <person name="Osei Sekyere J."/>
        </authorList>
    </citation>
    <scope>NUCLEOTIDE SEQUENCE</scope>
    <source>
        <strain evidence="1">C052</strain>
    </source>
</reference>
<dbReference type="EMBL" id="JAGETQ010000015">
    <property type="protein sequence ID" value="MBO1915953.1"/>
    <property type="molecule type" value="Genomic_DNA"/>
</dbReference>
<comment type="caution">
    <text evidence="1">The sequence shown here is derived from an EMBL/GenBank/DDBJ whole genome shotgun (WGS) entry which is preliminary data.</text>
</comment>